<evidence type="ECO:0000313" key="2">
    <source>
        <dbReference type="EMBL" id="KAF0026889.1"/>
    </source>
</evidence>
<reference evidence="2 3" key="1">
    <citation type="submission" date="2019-06" db="EMBL/GenBank/DDBJ databases">
        <title>Draft genomes of female and male turbot (Scophthalmus maximus).</title>
        <authorList>
            <person name="Xu H."/>
            <person name="Xu X.-W."/>
            <person name="Shao C."/>
            <person name="Chen S."/>
        </authorList>
    </citation>
    <scope>NUCLEOTIDE SEQUENCE [LARGE SCALE GENOMIC DNA]</scope>
    <source>
        <strain evidence="2">Ysfricsl-2016a</strain>
        <tissue evidence="2">Blood</tissue>
    </source>
</reference>
<accession>A0A6A4S301</accession>
<organism evidence="2 3">
    <name type="scientific">Scophthalmus maximus</name>
    <name type="common">Turbot</name>
    <name type="synonym">Psetta maxima</name>
    <dbReference type="NCBI Taxonomy" id="52904"/>
    <lineage>
        <taxon>Eukaryota</taxon>
        <taxon>Metazoa</taxon>
        <taxon>Chordata</taxon>
        <taxon>Craniata</taxon>
        <taxon>Vertebrata</taxon>
        <taxon>Euteleostomi</taxon>
        <taxon>Actinopterygii</taxon>
        <taxon>Neopterygii</taxon>
        <taxon>Teleostei</taxon>
        <taxon>Neoteleostei</taxon>
        <taxon>Acanthomorphata</taxon>
        <taxon>Carangaria</taxon>
        <taxon>Pleuronectiformes</taxon>
        <taxon>Pleuronectoidei</taxon>
        <taxon>Scophthalmidae</taxon>
        <taxon>Scophthalmus</taxon>
    </lineage>
</organism>
<sequence length="542" mass="63618">MRKRTCVTSSRHPRENQSVRRKSFSGSCKWFHLPTRVYVYVEAAESPTTSEGTLKTSASRAEQSIRVLCEKLHDQREEINDLKKIIKCLRKDIERSRKTKRDVLHPELAVLQAENTQLKIKLNKSKCAETKCKRDLQQLNSNMRDLKNHYITLKRGNMSLEEENMDLEKTIHMMRLQSENERRHTVQEADEPTSRVLRDMMTDQCEAGGLTAGMVEKVMFKRFSSQTKEIHDLKKIIEGFRRDIERSRNRKKCVLRPENAAPRAKNKALEERVDALRTQNKGTCKDVKGLRERNAEVEIMLNQSKYAETEGKTDLKDLKNHNMILKQENASLEQQNRDLEKTLHEMRLRADDERPQNEALRETIQEADGPTGQVLRDTIAKQYEDLQQETKSIARELEELQCKHYAMEQENESMRNRHTALERDLQVFEHNYNATASKCEDLQRKVQNVVQELKVLDHDKDSVSKQHKSLERELDEVEKELSDRLVNFSAIREIENTAQELKRAMAKDTEALERQKARRVQEKVLQWRRIHQMNTGILRAQQ</sequence>
<keyword evidence="1" id="KW-0175">Coiled coil</keyword>
<dbReference type="Proteomes" id="UP000438429">
    <property type="component" value="Unassembled WGS sequence"/>
</dbReference>
<feature type="coiled-coil region" evidence="1">
    <location>
        <begin position="58"/>
        <end position="99"/>
    </location>
</feature>
<proteinExistence type="predicted"/>
<dbReference type="EMBL" id="VEVO01000019">
    <property type="protein sequence ID" value="KAF0026889.1"/>
    <property type="molecule type" value="Genomic_DNA"/>
</dbReference>
<protein>
    <submittedName>
        <fullName evidence="2">Uncharacterized protein</fullName>
    </submittedName>
</protein>
<feature type="coiled-coil region" evidence="1">
    <location>
        <begin position="315"/>
        <end position="349"/>
    </location>
</feature>
<feature type="coiled-coil region" evidence="1">
    <location>
        <begin position="129"/>
        <end position="177"/>
    </location>
</feature>
<feature type="coiled-coil region" evidence="1">
    <location>
        <begin position="380"/>
        <end position="518"/>
    </location>
</feature>
<comment type="caution">
    <text evidence="2">The sequence shown here is derived from an EMBL/GenBank/DDBJ whole genome shotgun (WGS) entry which is preliminary data.</text>
</comment>
<evidence type="ECO:0000313" key="3">
    <source>
        <dbReference type="Proteomes" id="UP000438429"/>
    </source>
</evidence>
<gene>
    <name evidence="2" type="ORF">F2P81_021626</name>
</gene>
<evidence type="ECO:0000256" key="1">
    <source>
        <dbReference type="SAM" id="Coils"/>
    </source>
</evidence>
<dbReference type="SUPFAM" id="SSF57997">
    <property type="entry name" value="Tropomyosin"/>
    <property type="match status" value="1"/>
</dbReference>
<dbReference type="AlphaFoldDB" id="A0A6A4S301"/>
<name>A0A6A4S301_SCOMX</name>